<accession>A0A6L2MIU1</accession>
<dbReference type="Pfam" id="PF22936">
    <property type="entry name" value="Pol_BBD"/>
    <property type="match status" value="1"/>
</dbReference>
<reference evidence="2" key="1">
    <citation type="journal article" date="2019" name="Sci. Rep.">
        <title>Draft genome of Tanacetum cinerariifolium, the natural source of mosquito coil.</title>
        <authorList>
            <person name="Yamashiro T."/>
            <person name="Shiraishi A."/>
            <person name="Satake H."/>
            <person name="Nakayama K."/>
        </authorList>
    </citation>
    <scope>NUCLEOTIDE SEQUENCE</scope>
</reference>
<dbReference type="AlphaFoldDB" id="A0A6L2MIU1"/>
<dbReference type="InterPro" id="IPR054722">
    <property type="entry name" value="PolX-like_BBD"/>
</dbReference>
<protein>
    <submittedName>
        <fullName evidence="2">Retrovirus-related Pol polyprotein from transposon TNT 1-94</fullName>
    </submittedName>
</protein>
<gene>
    <name evidence="2" type="ORF">Tci_044670</name>
</gene>
<comment type="caution">
    <text evidence="2">The sequence shown here is derived from an EMBL/GenBank/DDBJ whole genome shotgun (WGS) entry which is preliminary data.</text>
</comment>
<feature type="domain" description="Retrovirus-related Pol polyprotein from transposon TNT 1-94-like beta-barrel" evidence="1">
    <location>
        <begin position="95"/>
        <end position="122"/>
    </location>
</feature>
<evidence type="ECO:0000313" key="2">
    <source>
        <dbReference type="EMBL" id="GEU72692.1"/>
    </source>
</evidence>
<name>A0A6L2MIU1_TANCI</name>
<dbReference type="EMBL" id="BKCJ010006543">
    <property type="protein sequence ID" value="GEU72692.1"/>
    <property type="molecule type" value="Genomic_DNA"/>
</dbReference>
<evidence type="ECO:0000259" key="1">
    <source>
        <dbReference type="Pfam" id="PF22936"/>
    </source>
</evidence>
<organism evidence="2">
    <name type="scientific">Tanacetum cinerariifolium</name>
    <name type="common">Dalmatian daisy</name>
    <name type="synonym">Chrysanthemum cinerariifolium</name>
    <dbReference type="NCBI Taxonomy" id="118510"/>
    <lineage>
        <taxon>Eukaryota</taxon>
        <taxon>Viridiplantae</taxon>
        <taxon>Streptophyta</taxon>
        <taxon>Embryophyta</taxon>
        <taxon>Tracheophyta</taxon>
        <taxon>Spermatophyta</taxon>
        <taxon>Magnoliopsida</taxon>
        <taxon>eudicotyledons</taxon>
        <taxon>Gunneridae</taxon>
        <taxon>Pentapetalae</taxon>
        <taxon>asterids</taxon>
        <taxon>campanulids</taxon>
        <taxon>Asterales</taxon>
        <taxon>Asteraceae</taxon>
        <taxon>Asteroideae</taxon>
        <taxon>Anthemideae</taxon>
        <taxon>Anthemidinae</taxon>
        <taxon>Tanacetum</taxon>
    </lineage>
</organism>
<sequence>MADVDRRLSILEEALGSFSKSQTYRGQIQGEGYGRGKESEQKQVEIMLTWQPETPMTHWLCCVENMVKDRIMDSGSSFNATYCKEELERFKQCSGKTLKDVRYIPGLKRKLISVRQLDEEGYHIGFGDQQWKVTKCCLVVAHRNKCGSMYMVKVHPERIGIIIDGSGNAALQHQRLGGISRIGMNMLAFKHNIPDVQKVDIYFCKPGGLGKKKKLSFIMSEKIRKLQRSCGRVVMQKRVPETTSTVWIRTITRLSEAEILHLWTRFIEPVNDGIVVEHGLSSEITMSLGGSSDTSEGSKTVGDSRIVEDQMKNTVKTENPLRRKALRIHWQVQFRRTSLTGFPAQSIRSSNAIALDSPYLLVLVTGTSQNRQHGLLHYLMECSWVDLSGSGWIME</sequence>
<proteinExistence type="predicted"/>